<sequence>MIFHLGLFLGFQLLGEVIARVFTLRLPGPVIGMVLLAALLLARPTIGKKIEGTATTVLSYLSLLYVPAGVGIVQYLDQVSEIGLPLATALVGSTILAIGAGSLTFKYVGRAMGQADETPQ</sequence>
<keyword evidence="5" id="KW-0472">Membrane</keyword>
<dbReference type="PANTHER" id="PTHR33931:SF2">
    <property type="entry name" value="HOLIN-LIKE PROTEIN CIDA"/>
    <property type="match status" value="1"/>
</dbReference>
<comment type="subcellular location">
    <subcellularLocation>
        <location evidence="1">Cell membrane</location>
        <topology evidence="1">Multi-pass membrane protein</topology>
    </subcellularLocation>
</comment>
<evidence type="ECO:0000256" key="5">
    <source>
        <dbReference type="ARBA" id="ARBA00023136"/>
    </source>
</evidence>
<organism evidence="6 7">
    <name type="scientific">Celeribacter marinus</name>
    <dbReference type="NCBI Taxonomy" id="1397108"/>
    <lineage>
        <taxon>Bacteria</taxon>
        <taxon>Pseudomonadati</taxon>
        <taxon>Pseudomonadota</taxon>
        <taxon>Alphaproteobacteria</taxon>
        <taxon>Rhodobacterales</taxon>
        <taxon>Roseobacteraceae</taxon>
        <taxon>Celeribacter</taxon>
    </lineage>
</organism>
<accession>A0A0P0ABB6</accession>
<proteinExistence type="predicted"/>
<evidence type="ECO:0000313" key="6">
    <source>
        <dbReference type="EMBL" id="ALI55513.1"/>
    </source>
</evidence>
<keyword evidence="7" id="KW-1185">Reference proteome</keyword>
<keyword evidence="3" id="KW-0812">Transmembrane</keyword>
<reference evidence="6 7" key="1">
    <citation type="submission" date="2015-05" db="EMBL/GenBank/DDBJ databases">
        <authorList>
            <person name="Wang D.B."/>
            <person name="Wang M."/>
        </authorList>
    </citation>
    <scope>NUCLEOTIDE SEQUENCE [LARGE SCALE GENOMIC DNA]</scope>
    <source>
        <strain evidence="6 7">IMCC 12053</strain>
    </source>
</reference>
<dbReference type="RefSeq" id="WP_062217549.1">
    <property type="nucleotide sequence ID" value="NZ_CP012023.1"/>
</dbReference>
<dbReference type="STRING" id="1397108.IMCC12053_1566"/>
<dbReference type="OrthoDB" id="385012at2"/>
<keyword evidence="4" id="KW-1133">Transmembrane helix</keyword>
<name>A0A0P0ABB6_9RHOB</name>
<dbReference type="GO" id="GO:0005886">
    <property type="term" value="C:plasma membrane"/>
    <property type="evidence" value="ECO:0007669"/>
    <property type="project" value="UniProtKB-SubCell"/>
</dbReference>
<dbReference type="PATRIC" id="fig|1397108.4.peg.1600"/>
<evidence type="ECO:0000256" key="2">
    <source>
        <dbReference type="ARBA" id="ARBA00022475"/>
    </source>
</evidence>
<keyword evidence="2" id="KW-1003">Cell membrane</keyword>
<dbReference type="EMBL" id="CP012023">
    <property type="protein sequence ID" value="ALI55513.1"/>
    <property type="molecule type" value="Genomic_DNA"/>
</dbReference>
<protein>
    <submittedName>
        <fullName evidence="6">Antiholin-like protein LrgA</fullName>
    </submittedName>
</protein>
<evidence type="ECO:0000256" key="4">
    <source>
        <dbReference type="ARBA" id="ARBA00022989"/>
    </source>
</evidence>
<dbReference type="KEGG" id="cmar:IMCC12053_1566"/>
<evidence type="ECO:0000313" key="7">
    <source>
        <dbReference type="Proteomes" id="UP000064920"/>
    </source>
</evidence>
<evidence type="ECO:0000256" key="3">
    <source>
        <dbReference type="ARBA" id="ARBA00022692"/>
    </source>
</evidence>
<gene>
    <name evidence="6" type="ORF">IMCC12053_1566</name>
</gene>
<dbReference type="Proteomes" id="UP000064920">
    <property type="component" value="Chromosome"/>
</dbReference>
<evidence type="ECO:0000256" key="1">
    <source>
        <dbReference type="ARBA" id="ARBA00004651"/>
    </source>
</evidence>
<dbReference type="InterPro" id="IPR005538">
    <property type="entry name" value="LrgA/CidA"/>
</dbReference>
<dbReference type="PANTHER" id="PTHR33931">
    <property type="entry name" value="HOLIN-LIKE PROTEIN CIDA-RELATED"/>
    <property type="match status" value="1"/>
</dbReference>
<dbReference type="AlphaFoldDB" id="A0A0P0ABB6"/>
<dbReference type="Pfam" id="PF03788">
    <property type="entry name" value="LrgA"/>
    <property type="match status" value="1"/>
</dbReference>